<dbReference type="InterPro" id="IPR029058">
    <property type="entry name" value="AB_hydrolase_fold"/>
</dbReference>
<accession>A0ABW4MVD9</accession>
<evidence type="ECO:0000313" key="4">
    <source>
        <dbReference type="Proteomes" id="UP001597227"/>
    </source>
</evidence>
<dbReference type="Proteomes" id="UP001597227">
    <property type="component" value="Unassembled WGS sequence"/>
</dbReference>
<proteinExistence type="predicted"/>
<gene>
    <name evidence="3" type="ORF">ACFSFW_23240</name>
</gene>
<sequence>MKKSLFQKLIISMVITLLLLSFFSLNTFAKGNYGEVAKPESSVVSGAYYKSQLVELSSPTPNVKILYTTDGSDPIDNGQVYTEPILIEEDTVIKAIAVRGNVNNKALTVNNGNTHSEIATFTFSFETRASIANKFLSFTYDGMPYRLFVPDDYDPSQSYPLVLFLHGGGERGTDNEKQLLSNDGAIIWAAPENQAKHPAFVLAPQARNVHDGGFTVTRDSNNIVNLSKVFEFSEDLGKAHEILQHVMTEYNIDTSRLYSTGLSQGGYGTFNLNIKYPDLFAAMVPIAGGGDPAEANKLINKPIWAFHAEDDAVIPVAHTRDMIEAIKNAGGNPIYTIYEAELGYNHASWVPAYENSEMIEWVFKQVNKKL</sequence>
<dbReference type="Gene3D" id="3.40.50.1820">
    <property type="entry name" value="alpha/beta hydrolase"/>
    <property type="match status" value="1"/>
</dbReference>
<dbReference type="PANTHER" id="PTHR43037:SF1">
    <property type="entry name" value="BLL1128 PROTEIN"/>
    <property type="match status" value="1"/>
</dbReference>
<feature type="domain" description="GH29D-like beta-sandwich" evidence="2">
    <location>
        <begin position="45"/>
        <end position="105"/>
    </location>
</feature>
<dbReference type="RefSeq" id="WP_388041960.1">
    <property type="nucleotide sequence ID" value="NZ_JBHUEK010000034.1"/>
</dbReference>
<protein>
    <submittedName>
        <fullName evidence="3">Chitobiase/beta-hexosaminidase C-terminal domain-containing protein</fullName>
    </submittedName>
</protein>
<comment type="caution">
    <text evidence="3">The sequence shown here is derived from an EMBL/GenBank/DDBJ whole genome shotgun (WGS) entry which is preliminary data.</text>
</comment>
<dbReference type="Pfam" id="PF13290">
    <property type="entry name" value="CHB_HEX_C_1"/>
    <property type="match status" value="1"/>
</dbReference>
<name>A0ABW4MVD9_9BACI</name>
<dbReference type="InterPro" id="IPR050955">
    <property type="entry name" value="Plant_Biomass_Hydrol_Est"/>
</dbReference>
<organism evidence="3 4">
    <name type="scientific">Fredinandcohnia salidurans</name>
    <dbReference type="NCBI Taxonomy" id="2595041"/>
    <lineage>
        <taxon>Bacteria</taxon>
        <taxon>Bacillati</taxon>
        <taxon>Bacillota</taxon>
        <taxon>Bacilli</taxon>
        <taxon>Bacillales</taxon>
        <taxon>Bacillaceae</taxon>
        <taxon>Fredinandcohnia</taxon>
    </lineage>
</organism>
<dbReference type="InterPro" id="IPR000801">
    <property type="entry name" value="Esterase-like"/>
</dbReference>
<evidence type="ECO:0000256" key="1">
    <source>
        <dbReference type="ARBA" id="ARBA00022729"/>
    </source>
</evidence>
<reference evidence="4" key="1">
    <citation type="journal article" date="2019" name="Int. J. Syst. Evol. Microbiol.">
        <title>The Global Catalogue of Microorganisms (GCM) 10K type strain sequencing project: providing services to taxonomists for standard genome sequencing and annotation.</title>
        <authorList>
            <consortium name="The Broad Institute Genomics Platform"/>
            <consortium name="The Broad Institute Genome Sequencing Center for Infectious Disease"/>
            <person name="Wu L."/>
            <person name="Ma J."/>
        </authorList>
    </citation>
    <scope>NUCLEOTIDE SEQUENCE [LARGE SCALE GENOMIC DNA]</scope>
    <source>
        <strain evidence="4">CCUG 15531</strain>
    </source>
</reference>
<evidence type="ECO:0000313" key="3">
    <source>
        <dbReference type="EMBL" id="MFD1781567.1"/>
    </source>
</evidence>
<keyword evidence="1" id="KW-0732">Signal</keyword>
<dbReference type="SUPFAM" id="SSF53474">
    <property type="entry name" value="alpha/beta-Hydrolases"/>
    <property type="match status" value="1"/>
</dbReference>
<evidence type="ECO:0000259" key="2">
    <source>
        <dbReference type="Pfam" id="PF13290"/>
    </source>
</evidence>
<dbReference type="EMBL" id="JBHUEK010000034">
    <property type="protein sequence ID" value="MFD1781567.1"/>
    <property type="molecule type" value="Genomic_DNA"/>
</dbReference>
<keyword evidence="4" id="KW-1185">Reference proteome</keyword>
<dbReference type="PANTHER" id="PTHR43037">
    <property type="entry name" value="UNNAMED PRODUCT-RELATED"/>
    <property type="match status" value="1"/>
</dbReference>
<dbReference type="Pfam" id="PF00756">
    <property type="entry name" value="Esterase"/>
    <property type="match status" value="1"/>
</dbReference>
<dbReference type="InterPro" id="IPR059177">
    <property type="entry name" value="GH29D-like_dom"/>
</dbReference>